<comment type="caution">
    <text evidence="15">The sequence shown here is derived from an EMBL/GenBank/DDBJ whole genome shotgun (WGS) entry which is preliminary data.</text>
</comment>
<evidence type="ECO:0000256" key="8">
    <source>
        <dbReference type="ARBA" id="ARBA00023284"/>
    </source>
</evidence>
<dbReference type="CDD" id="cd03017">
    <property type="entry name" value="PRX_BCP"/>
    <property type="match status" value="1"/>
</dbReference>
<dbReference type="Pfam" id="PF00578">
    <property type="entry name" value="AhpC-TSA"/>
    <property type="match status" value="1"/>
</dbReference>
<sequence length="151" mass="17108">MALKVGDKIPEILGYDQTGKELKREDFKGKKLVLYFYPKDNTPGCTAEACSLRDAYSELQKAGYEIIGVSKDNEKSHQKFIEKQSLPFSLIADTEVRLNQEFGVWAEKKMAGRSYMGTLRTTFLIDENGIIERVIEKVNTKEHAAQILNGK</sequence>
<evidence type="ECO:0000259" key="14">
    <source>
        <dbReference type="PROSITE" id="PS51352"/>
    </source>
</evidence>
<evidence type="ECO:0000256" key="2">
    <source>
        <dbReference type="ARBA" id="ARBA00011245"/>
    </source>
</evidence>
<reference evidence="15 16" key="1">
    <citation type="journal article" date="2018" name="Nat. Biotechnol.">
        <title>A standardized bacterial taxonomy based on genome phylogeny substantially revises the tree of life.</title>
        <authorList>
            <person name="Parks D.H."/>
            <person name="Chuvochina M."/>
            <person name="Waite D.W."/>
            <person name="Rinke C."/>
            <person name="Skarshewski A."/>
            <person name="Chaumeil P.A."/>
            <person name="Hugenholtz P."/>
        </authorList>
    </citation>
    <scope>NUCLEOTIDE SEQUENCE [LARGE SCALE GENOMIC DNA]</scope>
    <source>
        <strain evidence="15">UBA11482</strain>
    </source>
</reference>
<gene>
    <name evidence="15" type="ORF">DDY73_11180</name>
</gene>
<dbReference type="InterPro" id="IPR013766">
    <property type="entry name" value="Thioredoxin_domain"/>
</dbReference>
<evidence type="ECO:0000256" key="3">
    <source>
        <dbReference type="ARBA" id="ARBA00013017"/>
    </source>
</evidence>
<dbReference type="NCBIfam" id="NF006960">
    <property type="entry name" value="PRK09437.1"/>
    <property type="match status" value="1"/>
</dbReference>
<evidence type="ECO:0000313" key="15">
    <source>
        <dbReference type="EMBL" id="HBJ09552.1"/>
    </source>
</evidence>
<evidence type="ECO:0000256" key="6">
    <source>
        <dbReference type="ARBA" id="ARBA00023002"/>
    </source>
</evidence>
<dbReference type="EMBL" id="DNWC01000145">
    <property type="protein sequence ID" value="HBJ09552.1"/>
    <property type="molecule type" value="Genomic_DNA"/>
</dbReference>
<dbReference type="InterPro" id="IPR036249">
    <property type="entry name" value="Thioredoxin-like_sf"/>
</dbReference>
<dbReference type="SUPFAM" id="SSF52833">
    <property type="entry name" value="Thioredoxin-like"/>
    <property type="match status" value="1"/>
</dbReference>
<dbReference type="PIRSF" id="PIRSF000239">
    <property type="entry name" value="AHPC"/>
    <property type="match status" value="1"/>
</dbReference>
<dbReference type="GO" id="GO:0005737">
    <property type="term" value="C:cytoplasm"/>
    <property type="evidence" value="ECO:0007669"/>
    <property type="project" value="TreeGrafter"/>
</dbReference>
<keyword evidence="4 15" id="KW-0575">Peroxidase</keyword>
<feature type="domain" description="Thioredoxin" evidence="14">
    <location>
        <begin position="3"/>
        <end position="151"/>
    </location>
</feature>
<protein>
    <recommendedName>
        <fullName evidence="3">thioredoxin-dependent peroxiredoxin</fullName>
        <ecNumber evidence="3">1.11.1.24</ecNumber>
    </recommendedName>
    <alternativeName>
        <fullName evidence="9">Thioredoxin peroxidase</fullName>
    </alternativeName>
    <alternativeName>
        <fullName evidence="11">Thioredoxin-dependent peroxiredoxin Bcp</fullName>
    </alternativeName>
</protein>
<evidence type="ECO:0000256" key="4">
    <source>
        <dbReference type="ARBA" id="ARBA00022559"/>
    </source>
</evidence>
<organism evidence="15 16">
    <name type="scientific">Coprobacter fastidiosus</name>
    <dbReference type="NCBI Taxonomy" id="1099853"/>
    <lineage>
        <taxon>Bacteria</taxon>
        <taxon>Pseudomonadati</taxon>
        <taxon>Bacteroidota</taxon>
        <taxon>Bacteroidia</taxon>
        <taxon>Bacteroidales</taxon>
        <taxon>Barnesiellaceae</taxon>
        <taxon>Coprobacter</taxon>
    </lineage>
</organism>
<evidence type="ECO:0000256" key="10">
    <source>
        <dbReference type="ARBA" id="ARBA00038489"/>
    </source>
</evidence>
<evidence type="ECO:0000256" key="7">
    <source>
        <dbReference type="ARBA" id="ARBA00023157"/>
    </source>
</evidence>
<comment type="similarity">
    <text evidence="10">Belongs to the peroxiredoxin family. BCP/PrxQ subfamily.</text>
</comment>
<feature type="active site" description="Cysteine sulfenic acid (-SOH) intermediate; for peroxidase activity" evidence="13">
    <location>
        <position position="45"/>
    </location>
</feature>
<dbReference type="Gene3D" id="3.40.30.10">
    <property type="entry name" value="Glutaredoxin"/>
    <property type="match status" value="1"/>
</dbReference>
<comment type="function">
    <text evidence="1">Thiol-specific peroxidase that catalyzes the reduction of hydrogen peroxide and organic hydroperoxides to water and alcohols, respectively. Plays a role in cell protection against oxidative stress by detoxifying peroxides and as sensor of hydrogen peroxide-mediated signaling events.</text>
</comment>
<evidence type="ECO:0000256" key="12">
    <source>
        <dbReference type="ARBA" id="ARBA00049091"/>
    </source>
</evidence>
<dbReference type="EC" id="1.11.1.24" evidence="3"/>
<keyword evidence="6" id="KW-0560">Oxidoreductase</keyword>
<evidence type="ECO:0000313" key="16">
    <source>
        <dbReference type="Proteomes" id="UP000262954"/>
    </source>
</evidence>
<dbReference type="AlphaFoldDB" id="A0A354M4W3"/>
<dbReference type="GO" id="GO:0034599">
    <property type="term" value="P:cellular response to oxidative stress"/>
    <property type="evidence" value="ECO:0007669"/>
    <property type="project" value="TreeGrafter"/>
</dbReference>
<dbReference type="PANTHER" id="PTHR42801:SF4">
    <property type="entry name" value="AHPC_TSA FAMILY PROTEIN"/>
    <property type="match status" value="1"/>
</dbReference>
<dbReference type="GO" id="GO:0045454">
    <property type="term" value="P:cell redox homeostasis"/>
    <property type="evidence" value="ECO:0007669"/>
    <property type="project" value="TreeGrafter"/>
</dbReference>
<dbReference type="InterPro" id="IPR024706">
    <property type="entry name" value="Peroxiredoxin_AhpC-typ"/>
</dbReference>
<evidence type="ECO:0000256" key="11">
    <source>
        <dbReference type="ARBA" id="ARBA00042639"/>
    </source>
</evidence>
<evidence type="ECO:0000256" key="1">
    <source>
        <dbReference type="ARBA" id="ARBA00003330"/>
    </source>
</evidence>
<evidence type="ECO:0000256" key="5">
    <source>
        <dbReference type="ARBA" id="ARBA00022862"/>
    </source>
</evidence>
<dbReference type="GO" id="GO:0008379">
    <property type="term" value="F:thioredoxin peroxidase activity"/>
    <property type="evidence" value="ECO:0007669"/>
    <property type="project" value="TreeGrafter"/>
</dbReference>
<proteinExistence type="inferred from homology"/>
<comment type="subunit">
    <text evidence="2">Monomer.</text>
</comment>
<dbReference type="InterPro" id="IPR050924">
    <property type="entry name" value="Peroxiredoxin_BCP/PrxQ"/>
</dbReference>
<dbReference type="GeneID" id="92929762"/>
<keyword evidence="5" id="KW-0049">Antioxidant</keyword>
<dbReference type="PANTHER" id="PTHR42801">
    <property type="entry name" value="THIOREDOXIN-DEPENDENT PEROXIDE REDUCTASE"/>
    <property type="match status" value="1"/>
</dbReference>
<evidence type="ECO:0000256" key="9">
    <source>
        <dbReference type="ARBA" id="ARBA00032824"/>
    </source>
</evidence>
<name>A0A354M4W3_9BACT</name>
<evidence type="ECO:0000256" key="13">
    <source>
        <dbReference type="PIRSR" id="PIRSR000239-1"/>
    </source>
</evidence>
<dbReference type="InterPro" id="IPR000866">
    <property type="entry name" value="AhpC/TSA"/>
</dbReference>
<accession>A0A354M4W3</accession>
<comment type="catalytic activity">
    <reaction evidence="12">
        <text>a hydroperoxide + [thioredoxin]-dithiol = an alcohol + [thioredoxin]-disulfide + H2O</text>
        <dbReference type="Rhea" id="RHEA:62620"/>
        <dbReference type="Rhea" id="RHEA-COMP:10698"/>
        <dbReference type="Rhea" id="RHEA-COMP:10700"/>
        <dbReference type="ChEBI" id="CHEBI:15377"/>
        <dbReference type="ChEBI" id="CHEBI:29950"/>
        <dbReference type="ChEBI" id="CHEBI:30879"/>
        <dbReference type="ChEBI" id="CHEBI:35924"/>
        <dbReference type="ChEBI" id="CHEBI:50058"/>
        <dbReference type="EC" id="1.11.1.24"/>
    </reaction>
</comment>
<dbReference type="FunFam" id="3.40.30.10:FF:000007">
    <property type="entry name" value="Thioredoxin-dependent thiol peroxidase"/>
    <property type="match status" value="1"/>
</dbReference>
<keyword evidence="8" id="KW-0676">Redox-active center</keyword>
<dbReference type="PROSITE" id="PS51352">
    <property type="entry name" value="THIOREDOXIN_2"/>
    <property type="match status" value="1"/>
</dbReference>
<dbReference type="RefSeq" id="WP_009317556.1">
    <property type="nucleotide sequence ID" value="NZ_AP028032.1"/>
</dbReference>
<dbReference type="Proteomes" id="UP000262954">
    <property type="component" value="Unassembled WGS sequence"/>
</dbReference>
<keyword evidence="7" id="KW-1015">Disulfide bond</keyword>